<proteinExistence type="predicted"/>
<keyword evidence="2" id="KW-1185">Reference proteome</keyword>
<sequence length="57" mass="6692">MNSRQGLSMWHSYCMDKKVLHICEAQNVIFGWKAIEKPHITSIHQRWVVERVTVGVL</sequence>
<protein>
    <submittedName>
        <fullName evidence="1">Uncharacterized protein</fullName>
    </submittedName>
</protein>
<reference evidence="1 2" key="1">
    <citation type="submission" date="2018-11" db="EMBL/GenBank/DDBJ databases">
        <authorList>
            <consortium name="Pathogen Informatics"/>
        </authorList>
    </citation>
    <scope>NUCLEOTIDE SEQUENCE [LARGE SCALE GENOMIC DNA]</scope>
</reference>
<organism evidence="1 2">
    <name type="scientific">Cylicostephanus goldi</name>
    <name type="common">Nematode worm</name>
    <dbReference type="NCBI Taxonomy" id="71465"/>
    <lineage>
        <taxon>Eukaryota</taxon>
        <taxon>Metazoa</taxon>
        <taxon>Ecdysozoa</taxon>
        <taxon>Nematoda</taxon>
        <taxon>Chromadorea</taxon>
        <taxon>Rhabditida</taxon>
        <taxon>Rhabditina</taxon>
        <taxon>Rhabditomorpha</taxon>
        <taxon>Strongyloidea</taxon>
        <taxon>Strongylidae</taxon>
        <taxon>Cylicostephanus</taxon>
    </lineage>
</organism>
<gene>
    <name evidence="1" type="ORF">CGOC_LOCUS7892</name>
</gene>
<dbReference type="Proteomes" id="UP000271889">
    <property type="component" value="Unassembled WGS sequence"/>
</dbReference>
<dbReference type="AlphaFoldDB" id="A0A3P6URH3"/>
<accession>A0A3P6URH3</accession>
<name>A0A3P6URH3_CYLGO</name>
<evidence type="ECO:0000313" key="1">
    <source>
        <dbReference type="EMBL" id="VDK81918.1"/>
    </source>
</evidence>
<evidence type="ECO:0000313" key="2">
    <source>
        <dbReference type="Proteomes" id="UP000271889"/>
    </source>
</evidence>
<dbReference type="EMBL" id="UYRV01028076">
    <property type="protein sequence ID" value="VDK81918.1"/>
    <property type="molecule type" value="Genomic_DNA"/>
</dbReference>